<dbReference type="GO" id="GO:0005829">
    <property type="term" value="C:cytosol"/>
    <property type="evidence" value="ECO:0007669"/>
    <property type="project" value="GOC"/>
</dbReference>
<name>A0A2V2WZK3_TRYCR</name>
<keyword evidence="1" id="KW-0813">Transport</keyword>
<dbReference type="AlphaFoldDB" id="A0A2V2WZK3"/>
<dbReference type="VEuPathDB" id="TriTrypDB:TcCLB.511901.20"/>
<keyword evidence="3" id="KW-0175">Coiled coil</keyword>
<dbReference type="Proteomes" id="UP000246078">
    <property type="component" value="Unassembled WGS sequence"/>
</dbReference>
<feature type="domain" description="Vacuolar protein sorting-associated protein 54 N-terminal" evidence="4">
    <location>
        <begin position="97"/>
        <end position="392"/>
    </location>
</feature>
<organism evidence="5 6">
    <name type="scientific">Trypanosoma cruzi</name>
    <dbReference type="NCBI Taxonomy" id="5693"/>
    <lineage>
        <taxon>Eukaryota</taxon>
        <taxon>Discoba</taxon>
        <taxon>Euglenozoa</taxon>
        <taxon>Kinetoplastea</taxon>
        <taxon>Metakinetoplastina</taxon>
        <taxon>Trypanosomatida</taxon>
        <taxon>Trypanosomatidae</taxon>
        <taxon>Trypanosoma</taxon>
        <taxon>Schizotrypanum</taxon>
    </lineage>
</organism>
<evidence type="ECO:0000313" key="5">
    <source>
        <dbReference type="EMBL" id="PWV13642.1"/>
    </source>
</evidence>
<dbReference type="VEuPathDB" id="TriTrypDB:C3747_42g177"/>
<dbReference type="VEuPathDB" id="TriTrypDB:TcYC6_0083850"/>
<sequence length="962" mass="108314">MDEVRDGIHYAWKGAMRGAKKGLKLTKNVLRSIPVERLRVPGQNGVMSRTGTLRRLFQLRYGAQIDNERGERVAAAEATDFESEEEEPLTDQQLHEHVDKKYFDKSYEAMKYEITQMEFVDGRGHGGDDTQLQLQQLQRQATEASIRELRLKCDLVSATLKKRVLANSKGFVSGVEEIRLINDRLLETSSDCKKGRNVIRKAKNAAAEQMKILAYHRKRGNCKATLSLLEAMRQLYWKRSQLMTLIEGGKIFEAAELLQQHGDIEHEDRIQRLHCMGRIIDEWKEYRDNKETLKRCQEVSLTECLTAKFIPSKYCNAFEASYALGTSDHVCVLVVKTLWKSAVYILTKSLIEVSDIKEEDVSIADIAAAIHPDHLMLCLCQMSAKIMDFLFLFATVRKLHKDSSRADYPLATLHAAALEGITKVGHKLGQDLVEKIALVLDKLQLGSVDVERVLHLFFVVSILIESISVLGLEKSGQAAARTQVKASLVRYMTQQFQEPKAIQILKFMAEDAWVVGGVSALELQVVLPLPPETYRCAVREVKGYLTEASIDAPGSHENPFYATHMLTLQDTSHMVQTESFREDVARRGAQGVPSMLTASSVAVANTLLEYVARIVARFAPLATETLGWAEDLVSLYVYTAADNFVSISRAVRLEHQVDLSESTQATLIEMRAGAERAARQYTAAAVSSTSPSSFTTEDDLHGSFPPRVWSRIHNFMTSQTHQYALVSRAVAGQSCVTLVHLLEATIRSVAPLLPQVTVEQRLQRCNSMKAAAEELLHVGLHRLCQAIFPMENVIQSISKLRASEKEVQASLYVKQVVEEMGLLNAKRQTMPTPELEQLFMKRLIFAVQMTLLREYCRLAKKKLSDAFIMQLSVDAQSFQQKVGATFGKALLVLPDLLSSFVKAGFIEEREQRLEWVKTHHATYCTVDMVQWFSGGDRTMRLQLEDVLAQVRHRDAIPVLPFR</sequence>
<comment type="caution">
    <text evidence="5">The sequence shown here is derived from an EMBL/GenBank/DDBJ whole genome shotgun (WGS) entry which is preliminary data.</text>
</comment>
<dbReference type="EMBL" id="PRFC01000042">
    <property type="protein sequence ID" value="PWV13642.1"/>
    <property type="molecule type" value="Genomic_DNA"/>
</dbReference>
<protein>
    <recommendedName>
        <fullName evidence="4">Vacuolar protein sorting-associated protein 54 N-terminal domain-containing protein</fullName>
    </recommendedName>
</protein>
<dbReference type="PANTHER" id="PTHR13258:SF0">
    <property type="entry name" value="SYNDETIN"/>
    <property type="match status" value="1"/>
</dbReference>
<evidence type="ECO:0000256" key="2">
    <source>
        <dbReference type="ARBA" id="ARBA00022927"/>
    </source>
</evidence>
<keyword evidence="2" id="KW-0653">Protein transport</keyword>
<dbReference type="VEuPathDB" id="TriTrypDB:TcG_07376"/>
<dbReference type="Pfam" id="PF10475">
    <property type="entry name" value="Vps54_N"/>
    <property type="match status" value="1"/>
</dbReference>
<dbReference type="VEuPathDB" id="TriTrypDB:TcBrA4_0010930"/>
<evidence type="ECO:0000256" key="1">
    <source>
        <dbReference type="ARBA" id="ARBA00022448"/>
    </source>
</evidence>
<dbReference type="GO" id="GO:0032456">
    <property type="term" value="P:endocytic recycling"/>
    <property type="evidence" value="ECO:0007669"/>
    <property type="project" value="InterPro"/>
</dbReference>
<reference evidence="5 6" key="1">
    <citation type="journal article" date="2018" name="Microb. Genom.">
        <title>Expanding an expanded genome: long-read sequencing of Trypanosoma cruzi.</title>
        <authorList>
            <person name="Berna L."/>
            <person name="Rodriguez M."/>
            <person name="Chiribao M.L."/>
            <person name="Parodi-Talice A."/>
            <person name="Pita S."/>
            <person name="Rijo G."/>
            <person name="Alvarez-Valin F."/>
            <person name="Robello C."/>
        </authorList>
    </citation>
    <scope>NUCLEOTIDE SEQUENCE [LARGE SCALE GENOMIC DNA]</scope>
    <source>
        <strain evidence="5 6">TCC</strain>
    </source>
</reference>
<dbReference type="VEuPathDB" id="TriTrypDB:ECC02_004133"/>
<dbReference type="InterPro" id="IPR019515">
    <property type="entry name" value="VPS54_N"/>
</dbReference>
<dbReference type="VEuPathDB" id="TriTrypDB:BCY84_04995"/>
<dbReference type="VEuPathDB" id="TriTrypDB:C4B63_32g220"/>
<evidence type="ECO:0000313" key="6">
    <source>
        <dbReference type="Proteomes" id="UP000246078"/>
    </source>
</evidence>
<dbReference type="PANTHER" id="PTHR13258">
    <property type="entry name" value="SYNDETIN"/>
    <property type="match status" value="1"/>
</dbReference>
<dbReference type="VEuPathDB" id="TriTrypDB:Tc_MARK_119"/>
<dbReference type="GO" id="GO:0015031">
    <property type="term" value="P:protein transport"/>
    <property type="evidence" value="ECO:0007669"/>
    <property type="project" value="UniProtKB-KW"/>
</dbReference>
<dbReference type="VEuPathDB" id="TriTrypDB:TCDM_09535"/>
<dbReference type="GO" id="GO:1990745">
    <property type="term" value="C:EARP complex"/>
    <property type="evidence" value="ECO:0007669"/>
    <property type="project" value="InterPro"/>
</dbReference>
<dbReference type="InterPro" id="IPR040047">
    <property type="entry name" value="VPS50"/>
</dbReference>
<accession>A0A2V2WZK3</accession>
<evidence type="ECO:0000259" key="4">
    <source>
        <dbReference type="Pfam" id="PF10475"/>
    </source>
</evidence>
<dbReference type="VEuPathDB" id="TriTrypDB:TcCLB.511071.120"/>
<dbReference type="GO" id="GO:0000149">
    <property type="term" value="F:SNARE binding"/>
    <property type="evidence" value="ECO:0007669"/>
    <property type="project" value="TreeGrafter"/>
</dbReference>
<dbReference type="GO" id="GO:0042147">
    <property type="term" value="P:retrograde transport, endosome to Golgi"/>
    <property type="evidence" value="ECO:0007669"/>
    <property type="project" value="InterPro"/>
</dbReference>
<gene>
    <name evidence="5" type="ORF">C3747_42g177</name>
</gene>
<dbReference type="VEuPathDB" id="TriTrypDB:TCSYLVIO_001293"/>
<dbReference type="VEuPathDB" id="TriTrypDB:TcCL_NonESM05500"/>
<proteinExistence type="predicted"/>
<evidence type="ECO:0000256" key="3">
    <source>
        <dbReference type="ARBA" id="ARBA00023054"/>
    </source>
</evidence>